<dbReference type="Proteomes" id="UP000824633">
    <property type="component" value="Chromosome"/>
</dbReference>
<dbReference type="PROSITE" id="PS50887">
    <property type="entry name" value="GGDEF"/>
    <property type="match status" value="1"/>
</dbReference>
<gene>
    <name evidence="5" type="ORF">psyc5s11_51500</name>
</gene>
<dbReference type="PANTHER" id="PTHR43155">
    <property type="entry name" value="CYCLIC DI-GMP PHOSPHODIESTERASE PA4108-RELATED"/>
    <property type="match status" value="1"/>
</dbReference>
<dbReference type="Pfam" id="PF00990">
    <property type="entry name" value="GGDEF"/>
    <property type="match status" value="1"/>
</dbReference>
<dbReference type="InterPro" id="IPR035965">
    <property type="entry name" value="PAS-like_dom_sf"/>
</dbReference>
<dbReference type="InterPro" id="IPR003607">
    <property type="entry name" value="HD/PDEase_dom"/>
</dbReference>
<dbReference type="PROSITE" id="PS51832">
    <property type="entry name" value="HD_GYP"/>
    <property type="match status" value="1"/>
</dbReference>
<reference evidence="6" key="1">
    <citation type="submission" date="2021-07" db="EMBL/GenBank/DDBJ databases">
        <title>Complete genome sequencing of a Clostridium isolate.</title>
        <authorList>
            <person name="Ueki A."/>
            <person name="Tonouchi A."/>
        </authorList>
    </citation>
    <scope>NUCLEOTIDE SEQUENCE [LARGE SCALE GENOMIC DNA]</scope>
    <source>
        <strain evidence="6">C5S11</strain>
    </source>
</reference>
<evidence type="ECO:0000259" key="1">
    <source>
        <dbReference type="PROSITE" id="PS50112"/>
    </source>
</evidence>
<evidence type="ECO:0000313" key="5">
    <source>
        <dbReference type="EMBL" id="BCZ49083.1"/>
    </source>
</evidence>
<dbReference type="EMBL" id="AP024849">
    <property type="protein sequence ID" value="BCZ49083.1"/>
    <property type="molecule type" value="Genomic_DNA"/>
</dbReference>
<sequence length="590" mass="67197">MEYNIFKLLVDNIPQPIWIKDIDLKFVYVNEEYENIHKGVNKKFIGLKDEEIFDGAINNECYRYCNLVISSLKPITEECYLGGIHRKITIIPLINNNGEIEAIAGIYVNLDIINEKDKIIEEQENILKVVMETLPGMVFYKDKDGKYVYVNKEFDEFYNREGIGKSIGKTNFDIHSSEELALKYTKEDNEVIKNKQSICVQTVVNSKNGEKIYTEAVKVPVIDKNNEAVGVVGLILDITEKKEAEEQLKHVSFTDILTGLYNRTYFEEKAKELLSEEYLPVGVIMGDANGLKLVNDTLGHNEGDELLKLIAQVLSDVCNAGQLIFRTGGDEYVILIPNTTDYECENIIKRIFKQCENYKHDLIDVSVSLGASLTDNINKSIYDALKEAEDKVYRQKLLQKNSFNSSVMYSLQAGLQTKSLETEEHTDRVVNYCLIIGERLSLPMSVMDELTIVAKLHDIGKIGISEEILLKEGNLTDEEFEVVKTHTEKGYRIVKASNQLDNIAKGVLTHHERWDGNGYPLKLSREGIPLIARIVSIADAYDSMTNNHLYKKVFNKDDAIEELQRCSGKQFDPDIVRIFTEYLSETQVCV</sequence>
<dbReference type="InterPro" id="IPR000160">
    <property type="entry name" value="GGDEF_dom"/>
</dbReference>
<dbReference type="SMART" id="SM00471">
    <property type="entry name" value="HDc"/>
    <property type="match status" value="1"/>
</dbReference>
<dbReference type="RefSeq" id="WP_224035289.1">
    <property type="nucleotide sequence ID" value="NZ_AP024849.1"/>
</dbReference>
<dbReference type="Gene3D" id="3.30.70.270">
    <property type="match status" value="1"/>
</dbReference>
<keyword evidence="5" id="KW-0418">Kinase</keyword>
<protein>
    <submittedName>
        <fullName evidence="5">Histidine kinase</fullName>
    </submittedName>
</protein>
<dbReference type="NCBIfam" id="TIGR00254">
    <property type="entry name" value="GGDEF"/>
    <property type="match status" value="1"/>
</dbReference>
<dbReference type="CDD" id="cd01949">
    <property type="entry name" value="GGDEF"/>
    <property type="match status" value="1"/>
</dbReference>
<dbReference type="PANTHER" id="PTHR43155:SF2">
    <property type="entry name" value="CYCLIC DI-GMP PHOSPHODIESTERASE PA4108"/>
    <property type="match status" value="1"/>
</dbReference>
<accession>A0ABM7TCP5</accession>
<feature type="domain" description="PAS" evidence="1">
    <location>
        <begin position="123"/>
        <end position="159"/>
    </location>
</feature>
<dbReference type="InterPro" id="IPR013656">
    <property type="entry name" value="PAS_4"/>
</dbReference>
<dbReference type="GO" id="GO:0016301">
    <property type="term" value="F:kinase activity"/>
    <property type="evidence" value="ECO:0007669"/>
    <property type="project" value="UniProtKB-KW"/>
</dbReference>
<dbReference type="SUPFAM" id="SSF55785">
    <property type="entry name" value="PYP-like sensor domain (PAS domain)"/>
    <property type="match status" value="2"/>
</dbReference>
<evidence type="ECO:0000259" key="3">
    <source>
        <dbReference type="PROSITE" id="PS50887"/>
    </source>
</evidence>
<dbReference type="SUPFAM" id="SSF109604">
    <property type="entry name" value="HD-domain/PDEase-like"/>
    <property type="match status" value="1"/>
</dbReference>
<evidence type="ECO:0000313" key="6">
    <source>
        <dbReference type="Proteomes" id="UP000824633"/>
    </source>
</evidence>
<dbReference type="Pfam" id="PF08448">
    <property type="entry name" value="PAS_4"/>
    <property type="match status" value="1"/>
</dbReference>
<dbReference type="InterPro" id="IPR043128">
    <property type="entry name" value="Rev_trsase/Diguanyl_cyclase"/>
</dbReference>
<dbReference type="Gene3D" id="1.10.3210.10">
    <property type="entry name" value="Hypothetical protein af1432"/>
    <property type="match status" value="1"/>
</dbReference>
<feature type="domain" description="HD-GYP" evidence="4">
    <location>
        <begin position="400"/>
        <end position="590"/>
    </location>
</feature>
<dbReference type="InterPro" id="IPR000014">
    <property type="entry name" value="PAS"/>
</dbReference>
<dbReference type="NCBIfam" id="TIGR00229">
    <property type="entry name" value="sensory_box"/>
    <property type="match status" value="1"/>
</dbReference>
<keyword evidence="6" id="KW-1185">Reference proteome</keyword>
<dbReference type="SMART" id="SM00091">
    <property type="entry name" value="PAS"/>
    <property type="match status" value="2"/>
</dbReference>
<dbReference type="SUPFAM" id="SSF55073">
    <property type="entry name" value="Nucleotide cyclase"/>
    <property type="match status" value="1"/>
</dbReference>
<organism evidence="5 6">
    <name type="scientific">Clostridium gelidum</name>
    <dbReference type="NCBI Taxonomy" id="704125"/>
    <lineage>
        <taxon>Bacteria</taxon>
        <taxon>Bacillati</taxon>
        <taxon>Bacillota</taxon>
        <taxon>Clostridia</taxon>
        <taxon>Eubacteriales</taxon>
        <taxon>Clostridiaceae</taxon>
        <taxon>Clostridium</taxon>
    </lineage>
</organism>
<dbReference type="InterPro" id="IPR037522">
    <property type="entry name" value="HD_GYP_dom"/>
</dbReference>
<dbReference type="CDD" id="cd00077">
    <property type="entry name" value="HDc"/>
    <property type="match status" value="1"/>
</dbReference>
<dbReference type="InterPro" id="IPR000700">
    <property type="entry name" value="PAS-assoc_C"/>
</dbReference>
<feature type="domain" description="GGDEF" evidence="3">
    <location>
        <begin position="279"/>
        <end position="408"/>
    </location>
</feature>
<dbReference type="Pfam" id="PF13487">
    <property type="entry name" value="HD_5"/>
    <property type="match status" value="1"/>
</dbReference>
<dbReference type="InterPro" id="IPR029787">
    <property type="entry name" value="Nucleotide_cyclase"/>
</dbReference>
<evidence type="ECO:0000259" key="4">
    <source>
        <dbReference type="PROSITE" id="PS51832"/>
    </source>
</evidence>
<proteinExistence type="predicted"/>
<keyword evidence="5" id="KW-0808">Transferase</keyword>
<feature type="domain" description="PAC" evidence="2">
    <location>
        <begin position="196"/>
        <end position="250"/>
    </location>
</feature>
<dbReference type="PROSITE" id="PS50113">
    <property type="entry name" value="PAC"/>
    <property type="match status" value="1"/>
</dbReference>
<dbReference type="Gene3D" id="3.30.450.20">
    <property type="entry name" value="PAS domain"/>
    <property type="match status" value="2"/>
</dbReference>
<dbReference type="PROSITE" id="PS50112">
    <property type="entry name" value="PAS"/>
    <property type="match status" value="1"/>
</dbReference>
<evidence type="ECO:0000259" key="2">
    <source>
        <dbReference type="PROSITE" id="PS50113"/>
    </source>
</evidence>
<dbReference type="Pfam" id="PF13188">
    <property type="entry name" value="PAS_8"/>
    <property type="match status" value="1"/>
</dbReference>
<dbReference type="SMART" id="SM00267">
    <property type="entry name" value="GGDEF"/>
    <property type="match status" value="1"/>
</dbReference>
<name>A0ABM7TCP5_9CLOT</name>